<dbReference type="PANTHER" id="PTHR42685">
    <property type="entry name" value="GERANYLGERANYL DIPHOSPHATE REDUCTASE"/>
    <property type="match status" value="1"/>
</dbReference>
<dbReference type="InterPro" id="IPR002938">
    <property type="entry name" value="FAD-bd"/>
</dbReference>
<dbReference type="EMBL" id="UOFS01000001">
    <property type="protein sequence ID" value="VAW90756.1"/>
    <property type="molecule type" value="Genomic_DNA"/>
</dbReference>
<proteinExistence type="predicted"/>
<dbReference type="Gene3D" id="3.50.50.60">
    <property type="entry name" value="FAD/NAD(P)-binding domain"/>
    <property type="match status" value="2"/>
</dbReference>
<dbReference type="PRINTS" id="PR00419">
    <property type="entry name" value="ADXRDTASE"/>
</dbReference>
<dbReference type="InterPro" id="IPR050407">
    <property type="entry name" value="Geranylgeranyl_reductase"/>
</dbReference>
<protein>
    <recommendedName>
        <fullName evidence="1">FAD-binding domain-containing protein</fullName>
    </recommendedName>
</protein>
<dbReference type="GO" id="GO:0071949">
    <property type="term" value="F:FAD binding"/>
    <property type="evidence" value="ECO:0007669"/>
    <property type="project" value="InterPro"/>
</dbReference>
<dbReference type="InterPro" id="IPR036188">
    <property type="entry name" value="FAD/NAD-bd_sf"/>
</dbReference>
<sequence length="380" mass="42805">MLNNKIDHITKTPIVIAGAGPAGLAAAITLAQAGCKVIVYEAHKEVGYRFAKDFQGLENWTTKEDVLSIFTKSGLTTDFKHMPCFHGKVYDYKNKTYQINSEKPIFYMVERGSGSESLDTALLNQALSLGVEVRFNTRLTKMTGQGILAAGPKAADAIAVGYHFETDMENGFWVICDDRLAPKGYAYLLVMDGFGTVKSCMFRGFKHEKNYVQKTILAFQNLVGLEMKNPKAHGGTGNFHIPDNAYSGRHPLVGEQAGFQDTMWGFGMRLAISSGLLAAQSLLTHENYNTLWQRELMPQLKTSVVNRTLYSMLGNRGYSWFFKKLASRSDIRAMLRRQYQPSWYKNLLQPLANVHYRSNRHDKSCDHINCECVWCRSKCC</sequence>
<evidence type="ECO:0000259" key="1">
    <source>
        <dbReference type="Pfam" id="PF01494"/>
    </source>
</evidence>
<gene>
    <name evidence="2" type="ORF">MNBD_GAMMA22-1761</name>
</gene>
<feature type="domain" description="FAD-binding" evidence="1">
    <location>
        <begin position="11"/>
        <end position="142"/>
    </location>
</feature>
<reference evidence="2" key="1">
    <citation type="submission" date="2018-06" db="EMBL/GenBank/DDBJ databases">
        <authorList>
            <person name="Zhirakovskaya E."/>
        </authorList>
    </citation>
    <scope>NUCLEOTIDE SEQUENCE</scope>
</reference>
<organism evidence="2">
    <name type="scientific">hydrothermal vent metagenome</name>
    <dbReference type="NCBI Taxonomy" id="652676"/>
    <lineage>
        <taxon>unclassified sequences</taxon>
        <taxon>metagenomes</taxon>
        <taxon>ecological metagenomes</taxon>
    </lineage>
</organism>
<dbReference type="PANTHER" id="PTHR42685:SF18">
    <property type="entry name" value="DIGERANYLGERANYLGLYCEROPHOSPHOLIPID REDUCTASE"/>
    <property type="match status" value="1"/>
</dbReference>
<dbReference type="SUPFAM" id="SSF51905">
    <property type="entry name" value="FAD/NAD(P)-binding domain"/>
    <property type="match status" value="1"/>
</dbReference>
<accession>A0A3B1ADV5</accession>
<name>A0A3B1ADV5_9ZZZZ</name>
<evidence type="ECO:0000313" key="2">
    <source>
        <dbReference type="EMBL" id="VAW90756.1"/>
    </source>
</evidence>
<dbReference type="Pfam" id="PF01494">
    <property type="entry name" value="FAD_binding_3"/>
    <property type="match status" value="1"/>
</dbReference>
<dbReference type="AlphaFoldDB" id="A0A3B1ADV5"/>